<evidence type="ECO:0000259" key="1">
    <source>
        <dbReference type="Pfam" id="PF01978"/>
    </source>
</evidence>
<dbReference type="InterPro" id="IPR036388">
    <property type="entry name" value="WH-like_DNA-bd_sf"/>
</dbReference>
<evidence type="ECO:0000313" key="2">
    <source>
        <dbReference type="EMBL" id="OGG88708.1"/>
    </source>
</evidence>
<comment type="caution">
    <text evidence="2">The sequence shown here is derived from an EMBL/GenBank/DDBJ whole genome shotgun (WGS) entry which is preliminary data.</text>
</comment>
<sequence>MKYTQSLRQIGLSKDGAVIYETLLREEQLNISNLSRLTEIHRPGLYALLPRLINRGLVIEVKKGKRTEYIATSPRNLEPLAESARETLSHIVEDLTDEFSRKHIVPRVETYYGKDGIGRVFMDIVTTLDKGDTFYRYSIRKDLHTDFLPKAYRQLRDQKKIERLVITNNIGATRKKPKLNRFVKVLKGEYATFNVTKLIYGNKVAFVDYENEVASIIYNERLAHMEKQIFLSLYKSLS</sequence>
<gene>
    <name evidence="2" type="ORF">A2592_02900</name>
</gene>
<reference evidence="2 3" key="1">
    <citation type="journal article" date="2016" name="Nat. Commun.">
        <title>Thousands of microbial genomes shed light on interconnected biogeochemical processes in an aquifer system.</title>
        <authorList>
            <person name="Anantharaman K."/>
            <person name="Brown C.T."/>
            <person name="Hug L.A."/>
            <person name="Sharon I."/>
            <person name="Castelle C.J."/>
            <person name="Probst A.J."/>
            <person name="Thomas B.C."/>
            <person name="Singh A."/>
            <person name="Wilkins M.J."/>
            <person name="Karaoz U."/>
            <person name="Brodie E.L."/>
            <person name="Williams K.H."/>
            <person name="Hubbard S.S."/>
            <person name="Banfield J.F."/>
        </authorList>
    </citation>
    <scope>NUCLEOTIDE SEQUENCE [LARGE SCALE GENOMIC DNA]</scope>
</reference>
<dbReference type="Proteomes" id="UP000179230">
    <property type="component" value="Unassembled WGS sequence"/>
</dbReference>
<organism evidence="2 3">
    <name type="scientific">Candidatus Kaiserbacteria bacterium RIFOXYD1_FULL_42_15</name>
    <dbReference type="NCBI Taxonomy" id="1798532"/>
    <lineage>
        <taxon>Bacteria</taxon>
        <taxon>Candidatus Kaiseribacteriota</taxon>
    </lineage>
</organism>
<dbReference type="AlphaFoldDB" id="A0A1F6FS68"/>
<dbReference type="Pfam" id="PF01978">
    <property type="entry name" value="TrmB"/>
    <property type="match status" value="1"/>
</dbReference>
<evidence type="ECO:0000313" key="3">
    <source>
        <dbReference type="Proteomes" id="UP000179230"/>
    </source>
</evidence>
<proteinExistence type="predicted"/>
<dbReference type="InterPro" id="IPR051797">
    <property type="entry name" value="TrmB-like"/>
</dbReference>
<dbReference type="EMBL" id="MFMT01000015">
    <property type="protein sequence ID" value="OGG88708.1"/>
    <property type="molecule type" value="Genomic_DNA"/>
</dbReference>
<dbReference type="InterPro" id="IPR036390">
    <property type="entry name" value="WH_DNA-bd_sf"/>
</dbReference>
<dbReference type="InterPro" id="IPR002831">
    <property type="entry name" value="Tscrpt_reg_TrmB_N"/>
</dbReference>
<protein>
    <recommendedName>
        <fullName evidence="1">Transcription regulator TrmB N-terminal domain-containing protein</fullName>
    </recommendedName>
</protein>
<name>A0A1F6FS68_9BACT</name>
<dbReference type="SUPFAM" id="SSF46785">
    <property type="entry name" value="Winged helix' DNA-binding domain"/>
    <property type="match status" value="1"/>
</dbReference>
<dbReference type="PANTHER" id="PTHR34293:SF1">
    <property type="entry name" value="HTH-TYPE TRANSCRIPTIONAL REGULATOR TRMBL2"/>
    <property type="match status" value="1"/>
</dbReference>
<dbReference type="Gene3D" id="1.10.10.10">
    <property type="entry name" value="Winged helix-like DNA-binding domain superfamily/Winged helix DNA-binding domain"/>
    <property type="match status" value="1"/>
</dbReference>
<accession>A0A1F6FS68</accession>
<dbReference type="PANTHER" id="PTHR34293">
    <property type="entry name" value="HTH-TYPE TRANSCRIPTIONAL REGULATOR TRMBL2"/>
    <property type="match status" value="1"/>
</dbReference>
<feature type="domain" description="Transcription regulator TrmB N-terminal" evidence="1">
    <location>
        <begin position="7"/>
        <end position="74"/>
    </location>
</feature>